<protein>
    <submittedName>
        <fullName evidence="7">YihY/virulence factor BrkB family protein</fullName>
    </submittedName>
</protein>
<organism evidence="7 8">
    <name type="scientific">Palleronia caenipelagi</name>
    <dbReference type="NCBI Taxonomy" id="2489174"/>
    <lineage>
        <taxon>Bacteria</taxon>
        <taxon>Pseudomonadati</taxon>
        <taxon>Pseudomonadota</taxon>
        <taxon>Alphaproteobacteria</taxon>
        <taxon>Rhodobacterales</taxon>
        <taxon>Roseobacteraceae</taxon>
        <taxon>Palleronia</taxon>
    </lineage>
</organism>
<sequence>MPETSPDTSPEPAPRRRKLLPGLGWRKWFGAIKAVILGLNDSNLALYSAGIAFYGMLSVFPAIGAVVAIWGFFADPVEVAEQLAVMEEVMPEEAYDIVYDQVTQIVGAANSTLGWTTFLSLGAALWSSRAGVASLIRALNAIYGQRNRQGLRQIATASAITLLLIGVSLVALLSVVVLPVVLNFVPLGPVTEWLVASVRWVVALGVVIVAIGMIYRFGPNRRKARLPWVTPGAIVAMFLWGLVSWGFSYYLSNFGNYNEIYGTLGAVIALLMWMFLSAFTVLLGAALNAELELRTYRDSTVGPDRPMGYRKAVVADNYIEK</sequence>
<dbReference type="EMBL" id="VFSV01000010">
    <property type="protein sequence ID" value="TRD21753.1"/>
    <property type="molecule type" value="Genomic_DNA"/>
</dbReference>
<dbReference type="PANTHER" id="PTHR30213">
    <property type="entry name" value="INNER MEMBRANE PROTEIN YHJD"/>
    <property type="match status" value="1"/>
</dbReference>
<comment type="subcellular location">
    <subcellularLocation>
        <location evidence="1">Cell membrane</location>
        <topology evidence="1">Multi-pass membrane protein</topology>
    </subcellularLocation>
</comment>
<dbReference type="AlphaFoldDB" id="A0A547Q5U7"/>
<dbReference type="PIRSF" id="PIRSF035875">
    <property type="entry name" value="RNase_BN"/>
    <property type="match status" value="1"/>
</dbReference>
<keyword evidence="8" id="KW-1185">Reference proteome</keyword>
<evidence type="ECO:0000313" key="7">
    <source>
        <dbReference type="EMBL" id="TRD21753.1"/>
    </source>
</evidence>
<proteinExistence type="predicted"/>
<keyword evidence="5 6" id="KW-0472">Membrane</keyword>
<evidence type="ECO:0000256" key="3">
    <source>
        <dbReference type="ARBA" id="ARBA00022692"/>
    </source>
</evidence>
<keyword evidence="2" id="KW-1003">Cell membrane</keyword>
<evidence type="ECO:0000256" key="6">
    <source>
        <dbReference type="SAM" id="Phobius"/>
    </source>
</evidence>
<dbReference type="OrthoDB" id="9781030at2"/>
<feature type="transmembrane region" description="Helical" evidence="6">
    <location>
        <begin position="193"/>
        <end position="214"/>
    </location>
</feature>
<evidence type="ECO:0000313" key="8">
    <source>
        <dbReference type="Proteomes" id="UP000318590"/>
    </source>
</evidence>
<feature type="transmembrane region" description="Helical" evidence="6">
    <location>
        <begin position="260"/>
        <end position="287"/>
    </location>
</feature>
<feature type="transmembrane region" description="Helical" evidence="6">
    <location>
        <begin position="51"/>
        <end position="73"/>
    </location>
</feature>
<dbReference type="Pfam" id="PF03631">
    <property type="entry name" value="Virul_fac_BrkB"/>
    <property type="match status" value="1"/>
</dbReference>
<dbReference type="NCBIfam" id="TIGR00765">
    <property type="entry name" value="yihY_not_rbn"/>
    <property type="match status" value="1"/>
</dbReference>
<accession>A0A547Q5U7</accession>
<evidence type="ECO:0000256" key="2">
    <source>
        <dbReference type="ARBA" id="ARBA00022475"/>
    </source>
</evidence>
<reference evidence="7 8" key="1">
    <citation type="submission" date="2019-06" db="EMBL/GenBank/DDBJ databases">
        <title>Paenimaribius caenipelagi gen. nov., sp. nov., isolated from a tidal flat.</title>
        <authorList>
            <person name="Yoon J.-H."/>
        </authorList>
    </citation>
    <scope>NUCLEOTIDE SEQUENCE [LARGE SCALE GENOMIC DNA]</scope>
    <source>
        <strain evidence="7 8">JBTF-M29</strain>
    </source>
</reference>
<evidence type="ECO:0000256" key="4">
    <source>
        <dbReference type="ARBA" id="ARBA00022989"/>
    </source>
</evidence>
<evidence type="ECO:0000256" key="1">
    <source>
        <dbReference type="ARBA" id="ARBA00004651"/>
    </source>
</evidence>
<feature type="transmembrane region" description="Helical" evidence="6">
    <location>
        <begin position="226"/>
        <end position="248"/>
    </location>
</feature>
<comment type="caution">
    <text evidence="7">The sequence shown here is derived from an EMBL/GenBank/DDBJ whole genome shotgun (WGS) entry which is preliminary data.</text>
</comment>
<keyword evidence="4 6" id="KW-1133">Transmembrane helix</keyword>
<dbReference type="PANTHER" id="PTHR30213:SF0">
    <property type="entry name" value="UPF0761 MEMBRANE PROTEIN YIHY"/>
    <property type="match status" value="1"/>
</dbReference>
<dbReference type="Proteomes" id="UP000318590">
    <property type="component" value="Unassembled WGS sequence"/>
</dbReference>
<evidence type="ECO:0000256" key="5">
    <source>
        <dbReference type="ARBA" id="ARBA00023136"/>
    </source>
</evidence>
<name>A0A547Q5U7_9RHOB</name>
<dbReference type="InterPro" id="IPR017039">
    <property type="entry name" value="Virul_fac_BrkB"/>
</dbReference>
<keyword evidence="3 6" id="KW-0812">Transmembrane</keyword>
<feature type="transmembrane region" description="Helical" evidence="6">
    <location>
        <begin position="160"/>
        <end position="181"/>
    </location>
</feature>
<dbReference type="GO" id="GO:0005886">
    <property type="term" value="C:plasma membrane"/>
    <property type="evidence" value="ECO:0007669"/>
    <property type="project" value="UniProtKB-SubCell"/>
</dbReference>
<gene>
    <name evidence="7" type="ORF">FEV53_08015</name>
</gene>